<dbReference type="PANTHER" id="PTHR24231">
    <property type="entry name" value="PURINOCEPTOR-RELATED G-PROTEIN COUPLED RECEPTOR"/>
    <property type="match status" value="1"/>
</dbReference>
<evidence type="ECO:0000256" key="8">
    <source>
        <dbReference type="ARBA" id="ARBA00023224"/>
    </source>
</evidence>
<feature type="transmembrane region" description="Helical" evidence="10">
    <location>
        <begin position="136"/>
        <end position="157"/>
    </location>
</feature>
<dbReference type="InterPro" id="IPR017452">
    <property type="entry name" value="GPCR_Rhodpsn_7TM"/>
</dbReference>
<feature type="transmembrane region" description="Helical" evidence="10">
    <location>
        <begin position="267"/>
        <end position="289"/>
    </location>
</feature>
<comment type="similarity">
    <text evidence="9">Belongs to the G-protein coupled receptor 1 family.</text>
</comment>
<dbReference type="InterPro" id="IPR000276">
    <property type="entry name" value="GPCR_Rhodpsn"/>
</dbReference>
<evidence type="ECO:0000313" key="13">
    <source>
        <dbReference type="Proteomes" id="UP000694523"/>
    </source>
</evidence>
<dbReference type="Pfam" id="PF00001">
    <property type="entry name" value="7tm_1"/>
    <property type="match status" value="1"/>
</dbReference>
<dbReference type="AlphaFoldDB" id="A0A8C6WYT8"/>
<proteinExistence type="inferred from homology"/>
<dbReference type="PRINTS" id="PR01157">
    <property type="entry name" value="P2YPURNOCPTR"/>
</dbReference>
<reference evidence="12" key="1">
    <citation type="submission" date="2025-08" db="UniProtKB">
        <authorList>
            <consortium name="Ensembl"/>
        </authorList>
    </citation>
    <scope>IDENTIFICATION</scope>
</reference>
<dbReference type="GO" id="GO:0005886">
    <property type="term" value="C:plasma membrane"/>
    <property type="evidence" value="ECO:0007669"/>
    <property type="project" value="UniProtKB-SubCell"/>
</dbReference>
<evidence type="ECO:0000256" key="3">
    <source>
        <dbReference type="ARBA" id="ARBA00022692"/>
    </source>
</evidence>
<dbReference type="Gene3D" id="1.20.1070.10">
    <property type="entry name" value="Rhodopsin 7-helix transmembrane proteins"/>
    <property type="match status" value="1"/>
</dbReference>
<sequence>MNISEEETMLDWHFRGSHEENIAFVAFYILILVFAVPGNVMALSAFCHQKSTSPSKVFLCHLAIADITYILLLPMRIVYHLYDTQWPLGHVLCQLAGFLFYLNMYCSLYLMSLISLDRCISVVMPIKSQSIRKAQYAKVIVTVLWLLVTACMCPMLFSKKDNPHDTQFCNKLYLEKKSSTALVSTVVAFAIPLTCIVLTYLFILLRLRRKEQNNWKPVKHKVKKMIILILVIFLVAFVPYHVSRIIYIHSHSLEHVSKATQESLGRVNWITSALACVNGVLDPVLYFFLNTAFRSKPPYFDLLPRYPGRSCEVN</sequence>
<feature type="transmembrane region" description="Helical" evidence="10">
    <location>
        <begin position="181"/>
        <end position="205"/>
    </location>
</feature>
<accession>A0A8C6WYT8</accession>
<evidence type="ECO:0000256" key="4">
    <source>
        <dbReference type="ARBA" id="ARBA00022989"/>
    </source>
</evidence>
<evidence type="ECO:0000256" key="7">
    <source>
        <dbReference type="ARBA" id="ARBA00023170"/>
    </source>
</evidence>
<evidence type="ECO:0000259" key="11">
    <source>
        <dbReference type="PROSITE" id="PS50262"/>
    </source>
</evidence>
<feature type="domain" description="G-protein coupled receptors family 1 profile" evidence="11">
    <location>
        <begin position="38"/>
        <end position="286"/>
    </location>
</feature>
<evidence type="ECO:0000256" key="10">
    <source>
        <dbReference type="SAM" id="Phobius"/>
    </source>
</evidence>
<dbReference type="PROSITE" id="PS50262">
    <property type="entry name" value="G_PROTEIN_RECEP_F1_2"/>
    <property type="match status" value="1"/>
</dbReference>
<keyword evidence="7 9" id="KW-0675">Receptor</keyword>
<dbReference type="Proteomes" id="UP000694523">
    <property type="component" value="Unplaced"/>
</dbReference>
<reference evidence="12" key="2">
    <citation type="submission" date="2025-09" db="UniProtKB">
        <authorList>
            <consortium name="Ensembl"/>
        </authorList>
    </citation>
    <scope>IDENTIFICATION</scope>
</reference>
<keyword evidence="3 9" id="KW-0812">Transmembrane</keyword>
<evidence type="ECO:0000256" key="5">
    <source>
        <dbReference type="ARBA" id="ARBA00023040"/>
    </source>
</evidence>
<evidence type="ECO:0000256" key="1">
    <source>
        <dbReference type="ARBA" id="ARBA00004651"/>
    </source>
</evidence>
<feature type="transmembrane region" description="Helical" evidence="10">
    <location>
        <begin position="98"/>
        <end position="116"/>
    </location>
</feature>
<keyword evidence="6 10" id="KW-0472">Membrane</keyword>
<name>A0A8C6WYT8_9GOBI</name>
<feature type="transmembrane region" description="Helical" evidence="10">
    <location>
        <begin position="22"/>
        <end position="46"/>
    </location>
</feature>
<comment type="subcellular location">
    <subcellularLocation>
        <location evidence="1">Cell membrane</location>
        <topology evidence="1">Multi-pass membrane protein</topology>
    </subcellularLocation>
</comment>
<keyword evidence="4 10" id="KW-1133">Transmembrane helix</keyword>
<protein>
    <submittedName>
        <fullName evidence="12">Si:dkey-96n2.3</fullName>
    </submittedName>
</protein>
<dbReference type="PRINTS" id="PR00237">
    <property type="entry name" value="GPCRRHODOPSN"/>
</dbReference>
<dbReference type="GO" id="GO:0004930">
    <property type="term" value="F:G protein-coupled receptor activity"/>
    <property type="evidence" value="ECO:0007669"/>
    <property type="project" value="UniProtKB-KW"/>
</dbReference>
<keyword evidence="2" id="KW-1003">Cell membrane</keyword>
<keyword evidence="5 9" id="KW-0297">G-protein coupled receptor</keyword>
<feature type="transmembrane region" description="Helical" evidence="10">
    <location>
        <begin position="226"/>
        <end position="247"/>
    </location>
</feature>
<evidence type="ECO:0000256" key="2">
    <source>
        <dbReference type="ARBA" id="ARBA00022475"/>
    </source>
</evidence>
<dbReference type="Ensembl" id="ENSNMLT00000046208.1">
    <property type="protein sequence ID" value="ENSNMLP00000041572.1"/>
    <property type="gene ID" value="ENSNMLG00000025445.1"/>
</dbReference>
<evidence type="ECO:0000256" key="9">
    <source>
        <dbReference type="RuleBase" id="RU000688"/>
    </source>
</evidence>
<evidence type="ECO:0000313" key="12">
    <source>
        <dbReference type="Ensembl" id="ENSNMLP00000041572.1"/>
    </source>
</evidence>
<organism evidence="12 13">
    <name type="scientific">Neogobius melanostomus</name>
    <name type="common">round goby</name>
    <dbReference type="NCBI Taxonomy" id="47308"/>
    <lineage>
        <taxon>Eukaryota</taxon>
        <taxon>Metazoa</taxon>
        <taxon>Chordata</taxon>
        <taxon>Craniata</taxon>
        <taxon>Vertebrata</taxon>
        <taxon>Euteleostomi</taxon>
        <taxon>Actinopterygii</taxon>
        <taxon>Neopterygii</taxon>
        <taxon>Teleostei</taxon>
        <taxon>Neoteleostei</taxon>
        <taxon>Acanthomorphata</taxon>
        <taxon>Gobiaria</taxon>
        <taxon>Gobiiformes</taxon>
        <taxon>Gobioidei</taxon>
        <taxon>Gobiidae</taxon>
        <taxon>Benthophilinae</taxon>
        <taxon>Neogobiini</taxon>
        <taxon>Neogobius</taxon>
    </lineage>
</organism>
<feature type="transmembrane region" description="Helical" evidence="10">
    <location>
        <begin position="58"/>
        <end position="78"/>
    </location>
</feature>
<dbReference type="PROSITE" id="PS00237">
    <property type="entry name" value="G_PROTEIN_RECEP_F1_1"/>
    <property type="match status" value="1"/>
</dbReference>
<dbReference type="SUPFAM" id="SSF81321">
    <property type="entry name" value="Family A G protein-coupled receptor-like"/>
    <property type="match status" value="1"/>
</dbReference>
<evidence type="ECO:0000256" key="6">
    <source>
        <dbReference type="ARBA" id="ARBA00023136"/>
    </source>
</evidence>
<keyword evidence="8 9" id="KW-0807">Transducer</keyword>
<keyword evidence="13" id="KW-1185">Reference proteome</keyword>